<dbReference type="PROSITE" id="PS50240">
    <property type="entry name" value="TRYPSIN_DOM"/>
    <property type="match status" value="1"/>
</dbReference>
<evidence type="ECO:0000256" key="5">
    <source>
        <dbReference type="ARBA" id="ARBA00023157"/>
    </source>
</evidence>
<evidence type="ECO:0000313" key="9">
    <source>
        <dbReference type="Proteomes" id="UP001153321"/>
    </source>
</evidence>
<feature type="compositionally biased region" description="Polar residues" evidence="6">
    <location>
        <begin position="417"/>
        <end position="429"/>
    </location>
</feature>
<keyword evidence="3" id="KW-0378">Hydrolase</keyword>
<keyword evidence="4" id="KW-0720">Serine protease</keyword>
<evidence type="ECO:0000313" key="8">
    <source>
        <dbReference type="EMBL" id="CAH1640524.1"/>
    </source>
</evidence>
<comment type="similarity">
    <text evidence="1">Belongs to the peptidase S1 family.</text>
</comment>
<dbReference type="InterPro" id="IPR001314">
    <property type="entry name" value="Peptidase_S1A"/>
</dbReference>
<keyword evidence="5" id="KW-1015">Disulfide bond</keyword>
<dbReference type="PRINTS" id="PR00722">
    <property type="entry name" value="CHYMOTRYPSIN"/>
</dbReference>
<reference evidence="8" key="1">
    <citation type="submission" date="2022-02" db="EMBL/GenBank/DDBJ databases">
        <authorList>
            <person name="King R."/>
        </authorList>
    </citation>
    <scope>NUCLEOTIDE SEQUENCE</scope>
</reference>
<dbReference type="PANTHER" id="PTHR24276:SF98">
    <property type="entry name" value="FI18310P1-RELATED"/>
    <property type="match status" value="1"/>
</dbReference>
<keyword evidence="2" id="KW-0645">Protease</keyword>
<evidence type="ECO:0000259" key="7">
    <source>
        <dbReference type="PROSITE" id="PS50240"/>
    </source>
</evidence>
<dbReference type="AlphaFoldDB" id="A0A9P0I815"/>
<dbReference type="Pfam" id="PF00089">
    <property type="entry name" value="Trypsin"/>
    <property type="match status" value="1"/>
</dbReference>
<dbReference type="GO" id="GO:0006508">
    <property type="term" value="P:proteolysis"/>
    <property type="evidence" value="ECO:0007669"/>
    <property type="project" value="UniProtKB-KW"/>
</dbReference>
<evidence type="ECO:0000256" key="4">
    <source>
        <dbReference type="ARBA" id="ARBA00022825"/>
    </source>
</evidence>
<keyword evidence="9" id="KW-1185">Reference proteome</keyword>
<dbReference type="InterPro" id="IPR043504">
    <property type="entry name" value="Peptidase_S1_PA_chymotrypsin"/>
</dbReference>
<sequence>MTNTRRLFGGIKTQVNKFPFMVSIHIMGEFACAGSIIHRDLVITAASCLQIVYQNDYLKNNLKAIYVRLSSDYTNHDGETIPVQNLYVHPAYNPETLSHNVAIISLEKRHRYSKQQKRIRRILFDKTPGNITNITQGILTLGWGATKKGQEVPKSPELTMDLLDLLPIGDCARKYSVDLISKDNFCVGVNNSSRGACHGDLGGPGIVGAVLVGIVSFGDSECGANNSLTVFTKLGYYTTWIENILSMHKKSTKSNEHHNDTRRKSNNFGFIHLNITPAQKQEIRKHAEDYPDEGNVLRNILGDLVKADNTAVDEVIYGDAYEDFTKVITTVTVPEKIKAITTKHKIHKDKIKPLIARTATPVKTTSTVTTPTSIATTPVTSMLLQGVDSFLKSIIPTDTFKMILKSPNTSDHESENEANANDYTDNYEQSGDEYHGLSIEIPSTRIIRPKRPKNLQTTKKIKTNTSSKVTKKLILRNQGNPMGADQPEPEEEPESELEPEPESELEHETGETLKVDFGRAGLLRIDLDEMASNLKDADNIDSDKIDSDIEMDKKVSNSLETDSNMMESNNVYLDETETSLEVIETTQSPQILGTSIHYDIDQGANQNYVGNKRIIMRNQGTSEKLTQSEQDSSRSLATRPFFLELDTDSSDSKQNKDETVTESTTENIRVSFGLSEKPKEDGKKSFLTNFILSL</sequence>
<feature type="compositionally biased region" description="Acidic residues" evidence="6">
    <location>
        <begin position="487"/>
        <end position="503"/>
    </location>
</feature>
<dbReference type="Proteomes" id="UP001153321">
    <property type="component" value="Chromosome 21"/>
</dbReference>
<gene>
    <name evidence="8" type="ORF">SPLIT_LOCUS5880</name>
</gene>
<evidence type="ECO:0000256" key="1">
    <source>
        <dbReference type="ARBA" id="ARBA00007664"/>
    </source>
</evidence>
<dbReference type="InterPro" id="IPR050430">
    <property type="entry name" value="Peptidase_S1"/>
</dbReference>
<dbReference type="SMART" id="SM00020">
    <property type="entry name" value="Tryp_SPc"/>
    <property type="match status" value="1"/>
</dbReference>
<protein>
    <recommendedName>
        <fullName evidence="7">Peptidase S1 domain-containing protein</fullName>
    </recommendedName>
</protein>
<proteinExistence type="inferred from homology"/>
<evidence type="ECO:0000256" key="2">
    <source>
        <dbReference type="ARBA" id="ARBA00022670"/>
    </source>
</evidence>
<dbReference type="InterPro" id="IPR001254">
    <property type="entry name" value="Trypsin_dom"/>
</dbReference>
<dbReference type="InterPro" id="IPR009003">
    <property type="entry name" value="Peptidase_S1_PA"/>
</dbReference>
<dbReference type="GO" id="GO:0004252">
    <property type="term" value="F:serine-type endopeptidase activity"/>
    <property type="evidence" value="ECO:0007669"/>
    <property type="project" value="InterPro"/>
</dbReference>
<evidence type="ECO:0000256" key="6">
    <source>
        <dbReference type="SAM" id="MobiDB-lite"/>
    </source>
</evidence>
<evidence type="ECO:0000256" key="3">
    <source>
        <dbReference type="ARBA" id="ARBA00022801"/>
    </source>
</evidence>
<feature type="region of interest" description="Disordered" evidence="6">
    <location>
        <begin position="406"/>
        <end position="511"/>
    </location>
</feature>
<dbReference type="SUPFAM" id="SSF50494">
    <property type="entry name" value="Trypsin-like serine proteases"/>
    <property type="match status" value="1"/>
</dbReference>
<accession>A0A9P0I815</accession>
<feature type="region of interest" description="Disordered" evidence="6">
    <location>
        <begin position="646"/>
        <end position="665"/>
    </location>
</feature>
<dbReference type="EMBL" id="LR824552">
    <property type="protein sequence ID" value="CAH1640524.1"/>
    <property type="molecule type" value="Genomic_DNA"/>
</dbReference>
<dbReference type="PANTHER" id="PTHR24276">
    <property type="entry name" value="POLYSERASE-RELATED"/>
    <property type="match status" value="1"/>
</dbReference>
<organism evidence="8 9">
    <name type="scientific">Spodoptera littoralis</name>
    <name type="common">Egyptian cotton leafworm</name>
    <dbReference type="NCBI Taxonomy" id="7109"/>
    <lineage>
        <taxon>Eukaryota</taxon>
        <taxon>Metazoa</taxon>
        <taxon>Ecdysozoa</taxon>
        <taxon>Arthropoda</taxon>
        <taxon>Hexapoda</taxon>
        <taxon>Insecta</taxon>
        <taxon>Pterygota</taxon>
        <taxon>Neoptera</taxon>
        <taxon>Endopterygota</taxon>
        <taxon>Lepidoptera</taxon>
        <taxon>Glossata</taxon>
        <taxon>Ditrysia</taxon>
        <taxon>Noctuoidea</taxon>
        <taxon>Noctuidae</taxon>
        <taxon>Amphipyrinae</taxon>
        <taxon>Spodoptera</taxon>
    </lineage>
</organism>
<dbReference type="Gene3D" id="2.40.10.10">
    <property type="entry name" value="Trypsin-like serine proteases"/>
    <property type="match status" value="1"/>
</dbReference>
<dbReference type="CDD" id="cd00190">
    <property type="entry name" value="Tryp_SPc"/>
    <property type="match status" value="1"/>
</dbReference>
<name>A0A9P0I815_SPOLI</name>
<feature type="domain" description="Peptidase S1" evidence="7">
    <location>
        <begin position="7"/>
        <end position="246"/>
    </location>
</feature>
<feature type="compositionally biased region" description="Basic and acidic residues" evidence="6">
    <location>
        <begin position="650"/>
        <end position="659"/>
    </location>
</feature>